<proteinExistence type="predicted"/>
<dbReference type="SUPFAM" id="SSF51735">
    <property type="entry name" value="NAD(P)-binding Rossmann-fold domains"/>
    <property type="match status" value="1"/>
</dbReference>
<dbReference type="GO" id="GO:0016491">
    <property type="term" value="F:oxidoreductase activity"/>
    <property type="evidence" value="ECO:0007669"/>
    <property type="project" value="UniProtKB-KW"/>
</dbReference>
<evidence type="ECO:0000259" key="3">
    <source>
        <dbReference type="Pfam" id="PF02826"/>
    </source>
</evidence>
<feature type="domain" description="D-isomer specific 2-hydroxyacid dehydrogenase NAD-binding" evidence="3">
    <location>
        <begin position="5"/>
        <end position="165"/>
    </location>
</feature>
<keyword evidence="1" id="KW-0560">Oxidoreductase</keyword>
<keyword evidence="5" id="KW-1185">Reference proteome</keyword>
<dbReference type="PANTHER" id="PTHR10996">
    <property type="entry name" value="2-HYDROXYACID DEHYDROGENASE-RELATED"/>
    <property type="match status" value="1"/>
</dbReference>
<dbReference type="EMBL" id="JACVVK020000076">
    <property type="protein sequence ID" value="KAK7495275.1"/>
    <property type="molecule type" value="Genomic_DNA"/>
</dbReference>
<dbReference type="InterPro" id="IPR050223">
    <property type="entry name" value="D-isomer_2-hydroxyacid_DH"/>
</dbReference>
<dbReference type="InterPro" id="IPR036291">
    <property type="entry name" value="NAD(P)-bd_dom_sf"/>
</dbReference>
<accession>A0ABD0L7G0</accession>
<dbReference type="FunFam" id="3.40.50.720:FF:000026">
    <property type="entry name" value="Glyoxylate/hydroxypyruvate reductase B"/>
    <property type="match status" value="1"/>
</dbReference>
<dbReference type="Pfam" id="PF02826">
    <property type="entry name" value="2-Hacid_dh_C"/>
    <property type="match status" value="1"/>
</dbReference>
<evidence type="ECO:0000313" key="5">
    <source>
        <dbReference type="Proteomes" id="UP001519460"/>
    </source>
</evidence>
<evidence type="ECO:0000256" key="1">
    <source>
        <dbReference type="ARBA" id="ARBA00023002"/>
    </source>
</evidence>
<name>A0ABD0L7G0_9CAEN</name>
<evidence type="ECO:0000256" key="2">
    <source>
        <dbReference type="ARBA" id="ARBA00073306"/>
    </source>
</evidence>
<reference evidence="4 5" key="1">
    <citation type="journal article" date="2023" name="Sci. Data">
        <title>Genome assembly of the Korean intertidal mud-creeper Batillaria attramentaria.</title>
        <authorList>
            <person name="Patra A.K."/>
            <person name="Ho P.T."/>
            <person name="Jun S."/>
            <person name="Lee S.J."/>
            <person name="Kim Y."/>
            <person name="Won Y.J."/>
        </authorList>
    </citation>
    <scope>NUCLEOTIDE SEQUENCE [LARGE SCALE GENOMIC DNA]</scope>
    <source>
        <strain evidence="4">Wonlab-2016</strain>
    </source>
</reference>
<dbReference type="Proteomes" id="UP001519460">
    <property type="component" value="Unassembled WGS sequence"/>
</dbReference>
<sequence>MRAVIDGSWGTWKPMWLCGPGLEGSTVGIVGLGRIGQAVARCIKPFSVSRIVYSDFAEQPAAKELGAQFLPLDEVLASSDFLLACVALTPETKEMFNMSLFKKMKKTAVFINTSRGGVVQQDDLYNALVSGEIAAAGLDVTTPEPLPTDSPLLKLDNCVVLPHIASATHTARGAMSELTARNILAALRGENMPSEIKAN</sequence>
<evidence type="ECO:0000313" key="4">
    <source>
        <dbReference type="EMBL" id="KAK7495275.1"/>
    </source>
</evidence>
<dbReference type="Gene3D" id="3.40.50.720">
    <property type="entry name" value="NAD(P)-binding Rossmann-like Domain"/>
    <property type="match status" value="2"/>
</dbReference>
<comment type="caution">
    <text evidence="4">The sequence shown here is derived from an EMBL/GenBank/DDBJ whole genome shotgun (WGS) entry which is preliminary data.</text>
</comment>
<protein>
    <recommendedName>
        <fullName evidence="2">Glyoxylate reductase/hydroxypyruvate reductase</fullName>
    </recommendedName>
</protein>
<dbReference type="AlphaFoldDB" id="A0ABD0L7G0"/>
<organism evidence="4 5">
    <name type="scientific">Batillaria attramentaria</name>
    <dbReference type="NCBI Taxonomy" id="370345"/>
    <lineage>
        <taxon>Eukaryota</taxon>
        <taxon>Metazoa</taxon>
        <taxon>Spiralia</taxon>
        <taxon>Lophotrochozoa</taxon>
        <taxon>Mollusca</taxon>
        <taxon>Gastropoda</taxon>
        <taxon>Caenogastropoda</taxon>
        <taxon>Sorbeoconcha</taxon>
        <taxon>Cerithioidea</taxon>
        <taxon>Batillariidae</taxon>
        <taxon>Batillaria</taxon>
    </lineage>
</organism>
<dbReference type="PANTHER" id="PTHR10996:SF277">
    <property type="entry name" value="GLYOXYLATE REDUCTASE_HYDROXYPYRUVATE REDUCTASE"/>
    <property type="match status" value="1"/>
</dbReference>
<dbReference type="InterPro" id="IPR006140">
    <property type="entry name" value="D-isomer_DH_NAD-bd"/>
</dbReference>
<gene>
    <name evidence="4" type="ORF">BaRGS_00013457</name>
</gene>